<keyword evidence="4" id="KW-0808">Transferase</keyword>
<feature type="transmembrane region" description="Helical" evidence="8">
    <location>
        <begin position="274"/>
        <end position="293"/>
    </location>
</feature>
<keyword evidence="2" id="KW-1003">Cell membrane</keyword>
<keyword evidence="7 8" id="KW-0472">Membrane</keyword>
<evidence type="ECO:0000313" key="10">
    <source>
        <dbReference type="EMBL" id="PIP52863.1"/>
    </source>
</evidence>
<dbReference type="PANTHER" id="PTHR33908:SF11">
    <property type="entry name" value="MEMBRANE PROTEIN"/>
    <property type="match status" value="1"/>
</dbReference>
<name>A0A2H0B5A5_9BACT</name>
<keyword evidence="5 8" id="KW-0812">Transmembrane</keyword>
<proteinExistence type="predicted"/>
<keyword evidence="3" id="KW-0328">Glycosyltransferase</keyword>
<organism evidence="10 11">
    <name type="scientific">Candidatus Beckwithbacteria bacterium CG23_combo_of_CG06-09_8_20_14_all_34_8</name>
    <dbReference type="NCBI Taxonomy" id="1974497"/>
    <lineage>
        <taxon>Bacteria</taxon>
        <taxon>Candidatus Beckwithiibacteriota</taxon>
    </lineage>
</organism>
<dbReference type="GO" id="GO:0016763">
    <property type="term" value="F:pentosyltransferase activity"/>
    <property type="evidence" value="ECO:0007669"/>
    <property type="project" value="TreeGrafter"/>
</dbReference>
<dbReference type="InterPro" id="IPR050297">
    <property type="entry name" value="LipidA_mod_glycosyltrf_83"/>
</dbReference>
<evidence type="ECO:0000256" key="1">
    <source>
        <dbReference type="ARBA" id="ARBA00004651"/>
    </source>
</evidence>
<reference evidence="10 11" key="1">
    <citation type="submission" date="2017-09" db="EMBL/GenBank/DDBJ databases">
        <title>Depth-based differentiation of microbial function through sediment-hosted aquifers and enrichment of novel symbionts in the deep terrestrial subsurface.</title>
        <authorList>
            <person name="Probst A.J."/>
            <person name="Ladd B."/>
            <person name="Jarett J.K."/>
            <person name="Geller-Mcgrath D.E."/>
            <person name="Sieber C.M."/>
            <person name="Emerson J.B."/>
            <person name="Anantharaman K."/>
            <person name="Thomas B.C."/>
            <person name="Malmstrom R."/>
            <person name="Stieglmeier M."/>
            <person name="Klingl A."/>
            <person name="Woyke T."/>
            <person name="Ryan C.M."/>
            <person name="Banfield J.F."/>
        </authorList>
    </citation>
    <scope>NUCLEOTIDE SEQUENCE [LARGE SCALE GENOMIC DNA]</scope>
    <source>
        <strain evidence="10">CG23_combo_of_CG06-09_8_20_14_all_34_8</strain>
    </source>
</reference>
<feature type="transmembrane region" description="Helical" evidence="8">
    <location>
        <begin position="124"/>
        <end position="141"/>
    </location>
</feature>
<dbReference type="InterPro" id="IPR038731">
    <property type="entry name" value="RgtA/B/C-like"/>
</dbReference>
<evidence type="ECO:0000256" key="4">
    <source>
        <dbReference type="ARBA" id="ARBA00022679"/>
    </source>
</evidence>
<accession>A0A2H0B5A5</accession>
<dbReference type="GO" id="GO:0005886">
    <property type="term" value="C:plasma membrane"/>
    <property type="evidence" value="ECO:0007669"/>
    <property type="project" value="UniProtKB-SubCell"/>
</dbReference>
<sequence length="301" mass="34619">MAKKIINSSYFTKIINNKSEVIFLLILIFCYLFSRFISINSLPIFTDEAMYLNWGRLIWNDPIHNLFISLTDGQQPFFIWVCSLAYGLGGAHYLLWGRIISVISGMATMLLLYKIGKKIWNKRVGLITAFLYLISPFALWYDRLAIKDTFLLFLAVLLLYCVLGKLSWFRTIGIGFIIGVALLTKSIAYFYVLALVITIIINNINNKTRKIKYIYYLITILFIGIGLSQVMRFSSNYDLISSKNQGFLLTPVQFLQNPFSQIKNNLYQLISWDLSYFGLGVLVLAFLGLVVSFKKNKQPFS</sequence>
<evidence type="ECO:0000259" key="9">
    <source>
        <dbReference type="Pfam" id="PF13231"/>
    </source>
</evidence>
<dbReference type="AlphaFoldDB" id="A0A2H0B5A5"/>
<comment type="subcellular location">
    <subcellularLocation>
        <location evidence="1">Cell membrane</location>
        <topology evidence="1">Multi-pass membrane protein</topology>
    </subcellularLocation>
</comment>
<feature type="transmembrane region" description="Helical" evidence="8">
    <location>
        <begin position="150"/>
        <end position="168"/>
    </location>
</feature>
<evidence type="ECO:0000256" key="2">
    <source>
        <dbReference type="ARBA" id="ARBA00022475"/>
    </source>
</evidence>
<feature type="transmembrane region" description="Helical" evidence="8">
    <location>
        <begin position="213"/>
        <end position="231"/>
    </location>
</feature>
<comment type="caution">
    <text evidence="10">The sequence shown here is derived from an EMBL/GenBank/DDBJ whole genome shotgun (WGS) entry which is preliminary data.</text>
</comment>
<dbReference type="EMBL" id="PCSR01000098">
    <property type="protein sequence ID" value="PIP52863.1"/>
    <property type="molecule type" value="Genomic_DNA"/>
</dbReference>
<keyword evidence="6 8" id="KW-1133">Transmembrane helix</keyword>
<dbReference type="Proteomes" id="UP000229459">
    <property type="component" value="Unassembled WGS sequence"/>
</dbReference>
<feature type="transmembrane region" description="Helical" evidence="8">
    <location>
        <begin position="174"/>
        <end position="201"/>
    </location>
</feature>
<dbReference type="GO" id="GO:0009103">
    <property type="term" value="P:lipopolysaccharide biosynthetic process"/>
    <property type="evidence" value="ECO:0007669"/>
    <property type="project" value="UniProtKB-ARBA"/>
</dbReference>
<feature type="transmembrane region" description="Helical" evidence="8">
    <location>
        <begin position="21"/>
        <end position="46"/>
    </location>
</feature>
<evidence type="ECO:0000256" key="5">
    <source>
        <dbReference type="ARBA" id="ARBA00022692"/>
    </source>
</evidence>
<dbReference type="PANTHER" id="PTHR33908">
    <property type="entry name" value="MANNOSYLTRANSFERASE YKCB-RELATED"/>
    <property type="match status" value="1"/>
</dbReference>
<evidence type="ECO:0000256" key="3">
    <source>
        <dbReference type="ARBA" id="ARBA00022676"/>
    </source>
</evidence>
<dbReference type="Pfam" id="PF13231">
    <property type="entry name" value="PMT_2"/>
    <property type="match status" value="1"/>
</dbReference>
<evidence type="ECO:0000256" key="7">
    <source>
        <dbReference type="ARBA" id="ARBA00023136"/>
    </source>
</evidence>
<evidence type="ECO:0000256" key="6">
    <source>
        <dbReference type="ARBA" id="ARBA00022989"/>
    </source>
</evidence>
<feature type="domain" description="Glycosyltransferase RgtA/B/C/D-like" evidence="9">
    <location>
        <begin position="76"/>
        <end position="223"/>
    </location>
</feature>
<protein>
    <recommendedName>
        <fullName evidence="9">Glycosyltransferase RgtA/B/C/D-like domain-containing protein</fullName>
    </recommendedName>
</protein>
<evidence type="ECO:0000313" key="11">
    <source>
        <dbReference type="Proteomes" id="UP000229459"/>
    </source>
</evidence>
<gene>
    <name evidence="10" type="ORF">COX08_04110</name>
</gene>
<evidence type="ECO:0000256" key="8">
    <source>
        <dbReference type="SAM" id="Phobius"/>
    </source>
</evidence>